<name>A0A3D9QWS3_9BACL</name>
<accession>A0A3D9QWS3</accession>
<proteinExistence type="predicted"/>
<dbReference type="AlphaFoldDB" id="A0A3D9QWS3"/>
<protein>
    <submittedName>
        <fullName evidence="2">Methyl-accepting chemotaxis protein</fullName>
    </submittedName>
</protein>
<dbReference type="Proteomes" id="UP000256304">
    <property type="component" value="Unassembled WGS sequence"/>
</dbReference>
<evidence type="ECO:0000313" key="3">
    <source>
        <dbReference type="Proteomes" id="UP000256304"/>
    </source>
</evidence>
<sequence>MRISTWLTSMIAILTLLFAGVFVCLSLLSHSYHEQHASVLRQVEIKQLGIDLEHASNYLTNEARAYVGLGDIVHYANYWREVKETRTRIMPSRS</sequence>
<gene>
    <name evidence="2" type="ORF">A8990_12910</name>
</gene>
<organism evidence="2 3">
    <name type="scientific">Paenibacillus taihuensis</name>
    <dbReference type="NCBI Taxonomy" id="1156355"/>
    <lineage>
        <taxon>Bacteria</taxon>
        <taxon>Bacillati</taxon>
        <taxon>Bacillota</taxon>
        <taxon>Bacilli</taxon>
        <taxon>Bacillales</taxon>
        <taxon>Paenibacillaceae</taxon>
        <taxon>Paenibacillus</taxon>
    </lineage>
</organism>
<dbReference type="RefSeq" id="WP_116191043.1">
    <property type="nucleotide sequence ID" value="NZ_QTTN01000029.1"/>
</dbReference>
<feature type="transmembrane region" description="Helical" evidence="1">
    <location>
        <begin position="6"/>
        <end position="28"/>
    </location>
</feature>
<comment type="caution">
    <text evidence="2">The sequence shown here is derived from an EMBL/GenBank/DDBJ whole genome shotgun (WGS) entry which is preliminary data.</text>
</comment>
<dbReference type="EMBL" id="QTTN01000029">
    <property type="protein sequence ID" value="REE70525.1"/>
    <property type="molecule type" value="Genomic_DNA"/>
</dbReference>
<keyword evidence="3" id="KW-1185">Reference proteome</keyword>
<keyword evidence="1" id="KW-0472">Membrane</keyword>
<reference evidence="2 3" key="1">
    <citation type="submission" date="2018-08" db="EMBL/GenBank/DDBJ databases">
        <title>Genomic Encyclopedia of Type Strains, Phase III (KMG-III): the genomes of soil and plant-associated and newly described type strains.</title>
        <authorList>
            <person name="Whitman W."/>
        </authorList>
    </citation>
    <scope>NUCLEOTIDE SEQUENCE [LARGE SCALE GENOMIC DNA]</scope>
    <source>
        <strain evidence="2 3">CGMCC 1.10966</strain>
    </source>
</reference>
<evidence type="ECO:0000313" key="2">
    <source>
        <dbReference type="EMBL" id="REE70525.1"/>
    </source>
</evidence>
<keyword evidence="1" id="KW-1133">Transmembrane helix</keyword>
<dbReference type="OrthoDB" id="107771at2"/>
<keyword evidence="1" id="KW-0812">Transmembrane</keyword>
<evidence type="ECO:0000256" key="1">
    <source>
        <dbReference type="SAM" id="Phobius"/>
    </source>
</evidence>